<dbReference type="WBParaSite" id="MBELARI_LOCUS20059">
    <property type="protein sequence ID" value="MBELARI_LOCUS20059"/>
    <property type="gene ID" value="MBELARI_LOCUS20059"/>
</dbReference>
<sequence>MFQFHYSKVESAMLHISQLIKENGYPSRFPSMTISLYDGGVVKVKIAGVGLMHMYSHHPDHRVEWIFYGETAKKERIARTGLEAIRNAIKFITRIRSKKLVLDLWNLSGIGSLREMELVHLIHGLPFHIPIIPEIVVSCYKVLKKFLQLTEGRFRGSALIIWKTESDFPKLADETREANKFCCCRRQICDRSQESIQKILTISQIQLINNLHLSCNLYPVPMSCEMLARHRFFDISHPETSFVMEIVQKLINFEFSIDNSPTPRVLSFRNCDETSSIEQLFEKHGFSSTQISSSPDPNFHHHITRYRLYKVKDNSFTSILISDPKIDSDDIKSKDLAIICLINQEIEENEIFARLPFLHLCQPDFHLPIASI</sequence>
<evidence type="ECO:0000313" key="1">
    <source>
        <dbReference type="Proteomes" id="UP000887575"/>
    </source>
</evidence>
<dbReference type="Proteomes" id="UP000887575">
    <property type="component" value="Unassembled WGS sequence"/>
</dbReference>
<accession>A0AAF3F0M4</accession>
<keyword evidence="1" id="KW-1185">Reference proteome</keyword>
<proteinExistence type="predicted"/>
<reference evidence="2" key="1">
    <citation type="submission" date="2024-02" db="UniProtKB">
        <authorList>
            <consortium name="WormBaseParasite"/>
        </authorList>
    </citation>
    <scope>IDENTIFICATION</scope>
</reference>
<evidence type="ECO:0000313" key="2">
    <source>
        <dbReference type="WBParaSite" id="MBELARI_LOCUS20059"/>
    </source>
</evidence>
<protein>
    <submittedName>
        <fullName evidence="2">Uncharacterized protein</fullName>
    </submittedName>
</protein>
<name>A0AAF3F0M4_9BILA</name>
<organism evidence="1 2">
    <name type="scientific">Mesorhabditis belari</name>
    <dbReference type="NCBI Taxonomy" id="2138241"/>
    <lineage>
        <taxon>Eukaryota</taxon>
        <taxon>Metazoa</taxon>
        <taxon>Ecdysozoa</taxon>
        <taxon>Nematoda</taxon>
        <taxon>Chromadorea</taxon>
        <taxon>Rhabditida</taxon>
        <taxon>Rhabditina</taxon>
        <taxon>Rhabditomorpha</taxon>
        <taxon>Rhabditoidea</taxon>
        <taxon>Rhabditidae</taxon>
        <taxon>Mesorhabditinae</taxon>
        <taxon>Mesorhabditis</taxon>
    </lineage>
</organism>
<dbReference type="AlphaFoldDB" id="A0AAF3F0M4"/>